<organism evidence="2 3">
    <name type="scientific">Lacrimispora celerecrescens</name>
    <dbReference type="NCBI Taxonomy" id="29354"/>
    <lineage>
        <taxon>Bacteria</taxon>
        <taxon>Bacillati</taxon>
        <taxon>Bacillota</taxon>
        <taxon>Clostridia</taxon>
        <taxon>Lachnospirales</taxon>
        <taxon>Lachnospiraceae</taxon>
        <taxon>Lacrimispora</taxon>
    </lineage>
</organism>
<dbReference type="AlphaFoldDB" id="A0A084JND5"/>
<reference evidence="2 3" key="1">
    <citation type="submission" date="2014-07" db="EMBL/GenBank/DDBJ databases">
        <title>Draft genome of Clostridium celerecrescens 152B isolated from sediments associated with methane hydrate from Krishna Godavari basin.</title>
        <authorList>
            <person name="Honkalas V.S."/>
            <person name="Dabir A.P."/>
            <person name="Arora P."/>
            <person name="Dhakephalkar P.K."/>
        </authorList>
    </citation>
    <scope>NUCLEOTIDE SEQUENCE [LARGE SCALE GENOMIC DNA]</scope>
    <source>
        <strain evidence="2 3">152B</strain>
    </source>
</reference>
<dbReference type="Pfam" id="PF03358">
    <property type="entry name" value="FMN_red"/>
    <property type="match status" value="1"/>
</dbReference>
<dbReference type="InterPro" id="IPR050104">
    <property type="entry name" value="FMN-dep_NADH:Q_OxRdtase_AzoR1"/>
</dbReference>
<accession>A0A084JND5</accession>
<protein>
    <submittedName>
        <fullName evidence="2">Flavin reductase</fullName>
    </submittedName>
</protein>
<dbReference type="GO" id="GO:0016491">
    <property type="term" value="F:oxidoreductase activity"/>
    <property type="evidence" value="ECO:0007669"/>
    <property type="project" value="InterPro"/>
</dbReference>
<evidence type="ECO:0000313" key="3">
    <source>
        <dbReference type="Proteomes" id="UP000028525"/>
    </source>
</evidence>
<dbReference type="Gene3D" id="3.40.50.360">
    <property type="match status" value="1"/>
</dbReference>
<feature type="domain" description="NADPH-dependent FMN reductase-like" evidence="1">
    <location>
        <begin position="1"/>
        <end position="145"/>
    </location>
</feature>
<dbReference type="EMBL" id="JPME01000011">
    <property type="protein sequence ID" value="KEZ90469.1"/>
    <property type="molecule type" value="Genomic_DNA"/>
</dbReference>
<keyword evidence="3" id="KW-1185">Reference proteome</keyword>
<name>A0A084JND5_9FIRM</name>
<dbReference type="InterPro" id="IPR029039">
    <property type="entry name" value="Flavoprotein-like_sf"/>
</dbReference>
<dbReference type="Proteomes" id="UP000028525">
    <property type="component" value="Unassembled WGS sequence"/>
</dbReference>
<proteinExistence type="predicted"/>
<dbReference type="STRING" id="29354.IO98_09165"/>
<evidence type="ECO:0000259" key="1">
    <source>
        <dbReference type="Pfam" id="PF03358"/>
    </source>
</evidence>
<dbReference type="InterPro" id="IPR005025">
    <property type="entry name" value="FMN_Rdtase-like_dom"/>
</dbReference>
<dbReference type="OrthoDB" id="3789967at2"/>
<gene>
    <name evidence="2" type="ORF">IO98_09165</name>
</gene>
<sequence length="232" mass="27185">MKITVIYATQRKSKSSTYNIAQRFIQNLSETDSVKEFFLPKDMPNFCIGCWNCFTDYRNCPDYGYLKPILESMLEADLLIFTAPVYVYHVPGQVKAFLDHFGYQWMAHQPRKEMFHKQVLLISTAAGAGTRSALRDLKDSMTFWGISRIYAFGRNIHGSDWDTVADKKKAKLQMEIDRLSVKIKGKDRPVTPSLKVKTLFHVMRFMHKKFHFNPADVHYWESLGWLNKERPW</sequence>
<dbReference type="PANTHER" id="PTHR43741">
    <property type="entry name" value="FMN-DEPENDENT NADH-AZOREDUCTASE 1"/>
    <property type="match status" value="1"/>
</dbReference>
<dbReference type="PANTHER" id="PTHR43741:SF4">
    <property type="entry name" value="FMN-DEPENDENT NADH:QUINONE OXIDOREDUCTASE"/>
    <property type="match status" value="1"/>
</dbReference>
<comment type="caution">
    <text evidence="2">The sequence shown here is derived from an EMBL/GenBank/DDBJ whole genome shotgun (WGS) entry which is preliminary data.</text>
</comment>
<dbReference type="SUPFAM" id="SSF52218">
    <property type="entry name" value="Flavoproteins"/>
    <property type="match status" value="1"/>
</dbReference>
<evidence type="ECO:0000313" key="2">
    <source>
        <dbReference type="EMBL" id="KEZ90469.1"/>
    </source>
</evidence>
<dbReference type="RefSeq" id="WP_038280301.1">
    <property type="nucleotide sequence ID" value="NZ_JPME01000011.1"/>
</dbReference>